<evidence type="ECO:0000256" key="1">
    <source>
        <dbReference type="ARBA" id="ARBA00004123"/>
    </source>
</evidence>
<feature type="region of interest" description="Disordered" evidence="14">
    <location>
        <begin position="607"/>
        <end position="646"/>
    </location>
</feature>
<dbReference type="Gene3D" id="3.40.50.150">
    <property type="entry name" value="Vaccinia Virus protein VP39"/>
    <property type="match status" value="1"/>
</dbReference>
<evidence type="ECO:0000259" key="15">
    <source>
        <dbReference type="Pfam" id="PF13649"/>
    </source>
</evidence>
<keyword evidence="18" id="KW-1185">Reference proteome</keyword>
<dbReference type="Pfam" id="PF13649">
    <property type="entry name" value="Methyltransf_25"/>
    <property type="match status" value="1"/>
</dbReference>
<evidence type="ECO:0000256" key="3">
    <source>
        <dbReference type="ARBA" id="ARBA00011925"/>
    </source>
</evidence>
<comment type="catalytic activity">
    <reaction evidence="12">
        <text>L-arginyl-[protein] + 2 S-adenosyl-L-methionine = N(omega),N(omega)-dimethyl-L-arginyl-[protein] + 2 S-adenosyl-L-homocysteine + 2 H(+)</text>
        <dbReference type="Rhea" id="RHEA:48096"/>
        <dbReference type="Rhea" id="RHEA-COMP:10532"/>
        <dbReference type="Rhea" id="RHEA-COMP:11991"/>
        <dbReference type="ChEBI" id="CHEBI:15378"/>
        <dbReference type="ChEBI" id="CHEBI:29965"/>
        <dbReference type="ChEBI" id="CHEBI:57856"/>
        <dbReference type="ChEBI" id="CHEBI:59789"/>
        <dbReference type="ChEBI" id="CHEBI:61897"/>
        <dbReference type="EC" id="2.1.1.319"/>
    </reaction>
</comment>
<evidence type="ECO:0000256" key="7">
    <source>
        <dbReference type="ARBA" id="ARBA00022691"/>
    </source>
</evidence>
<feature type="region of interest" description="Disordered" evidence="14">
    <location>
        <begin position="47"/>
        <end position="78"/>
    </location>
</feature>
<feature type="compositionally biased region" description="Low complexity" evidence="14">
    <location>
        <begin position="552"/>
        <end position="562"/>
    </location>
</feature>
<dbReference type="Gene3D" id="2.70.160.11">
    <property type="entry name" value="Hnrnp arginine n-methyltransferase1"/>
    <property type="match status" value="1"/>
</dbReference>
<evidence type="ECO:0000256" key="11">
    <source>
        <dbReference type="ARBA" id="ARBA00023242"/>
    </source>
</evidence>
<evidence type="ECO:0000256" key="9">
    <source>
        <dbReference type="ARBA" id="ARBA00023015"/>
    </source>
</evidence>
<reference evidence="17 18" key="1">
    <citation type="journal article" date="2018" name="J. Allergy Clin. Immunol.">
        <title>High-quality assembly of Dermatophagoides pteronyssinus genome and transcriptome reveals a wide range of novel allergens.</title>
        <authorList>
            <person name="Liu X.Y."/>
            <person name="Yang K.Y."/>
            <person name="Wang M.Q."/>
            <person name="Kwok J.S."/>
            <person name="Zeng X."/>
            <person name="Yang Z."/>
            <person name="Xiao X.J."/>
            <person name="Lau C.P."/>
            <person name="Li Y."/>
            <person name="Huang Z.M."/>
            <person name="Ba J.G."/>
            <person name="Yim A.K."/>
            <person name="Ouyang C.Y."/>
            <person name="Ngai S.M."/>
            <person name="Chan T.F."/>
            <person name="Leung E.L."/>
            <person name="Liu L."/>
            <person name="Liu Z.G."/>
            <person name="Tsui S.K."/>
        </authorList>
    </citation>
    <scope>NUCLEOTIDE SEQUENCE [LARGE SCALE GENOMIC DNA]</scope>
    <source>
        <strain evidence="17">Derp</strain>
    </source>
</reference>
<evidence type="ECO:0000313" key="18">
    <source>
        <dbReference type="Proteomes" id="UP000887458"/>
    </source>
</evidence>
<organism evidence="17 18">
    <name type="scientific">Dermatophagoides pteronyssinus</name>
    <name type="common">European house dust mite</name>
    <dbReference type="NCBI Taxonomy" id="6956"/>
    <lineage>
        <taxon>Eukaryota</taxon>
        <taxon>Metazoa</taxon>
        <taxon>Ecdysozoa</taxon>
        <taxon>Arthropoda</taxon>
        <taxon>Chelicerata</taxon>
        <taxon>Arachnida</taxon>
        <taxon>Acari</taxon>
        <taxon>Acariformes</taxon>
        <taxon>Sarcoptiformes</taxon>
        <taxon>Astigmata</taxon>
        <taxon>Psoroptidia</taxon>
        <taxon>Analgoidea</taxon>
        <taxon>Pyroglyphidae</taxon>
        <taxon>Dermatophagoidinae</taxon>
        <taxon>Dermatophagoides</taxon>
    </lineage>
</organism>
<keyword evidence="4" id="KW-0963">Cytoplasm</keyword>
<dbReference type="GO" id="GO:0008168">
    <property type="term" value="F:methyltransferase activity"/>
    <property type="evidence" value="ECO:0007669"/>
    <property type="project" value="UniProtKB-KW"/>
</dbReference>
<accession>A0ABQ8IRP0</accession>
<evidence type="ECO:0000256" key="10">
    <source>
        <dbReference type="ARBA" id="ARBA00023163"/>
    </source>
</evidence>
<evidence type="ECO:0000256" key="6">
    <source>
        <dbReference type="ARBA" id="ARBA00022679"/>
    </source>
</evidence>
<dbReference type="PANTHER" id="PTHR11006">
    <property type="entry name" value="PROTEIN ARGININE N-METHYLTRANSFERASE"/>
    <property type="match status" value="1"/>
</dbReference>
<evidence type="ECO:0000256" key="12">
    <source>
        <dbReference type="ARBA" id="ARBA00049086"/>
    </source>
</evidence>
<proteinExistence type="predicted"/>
<dbReference type="InterPro" id="IPR029063">
    <property type="entry name" value="SAM-dependent_MTases_sf"/>
</dbReference>
<dbReference type="Proteomes" id="UP000887458">
    <property type="component" value="Unassembled WGS sequence"/>
</dbReference>
<dbReference type="PROSITE" id="PS51678">
    <property type="entry name" value="SAM_MT_PRMT"/>
    <property type="match status" value="1"/>
</dbReference>
<dbReference type="InterPro" id="IPR041698">
    <property type="entry name" value="Methyltransf_25"/>
</dbReference>
<dbReference type="InterPro" id="IPR055135">
    <property type="entry name" value="PRMT_dom"/>
</dbReference>
<dbReference type="PANTHER" id="PTHR11006:SF10">
    <property type="entry name" value="HISTONE-ARGININE METHYLTRANSFERASE CARMER-RELATED"/>
    <property type="match status" value="1"/>
</dbReference>
<dbReference type="Pfam" id="PF22528">
    <property type="entry name" value="PRMT_C"/>
    <property type="match status" value="1"/>
</dbReference>
<evidence type="ECO:0000256" key="4">
    <source>
        <dbReference type="ARBA" id="ARBA00022490"/>
    </source>
</evidence>
<feature type="compositionally biased region" description="Low complexity" evidence="14">
    <location>
        <begin position="621"/>
        <end position="646"/>
    </location>
</feature>
<evidence type="ECO:0000256" key="2">
    <source>
        <dbReference type="ARBA" id="ARBA00004496"/>
    </source>
</evidence>
<keyword evidence="11" id="KW-0539">Nucleus</keyword>
<keyword evidence="7 13" id="KW-0949">S-adenosyl-L-methionine</keyword>
<reference evidence="17 18" key="2">
    <citation type="journal article" date="2022" name="Mol. Biol. Evol.">
        <title>Comparative Genomics Reveals Insights into the Divergent Evolution of Astigmatic Mites and Household Pest Adaptations.</title>
        <authorList>
            <person name="Xiong Q."/>
            <person name="Wan A.T."/>
            <person name="Liu X."/>
            <person name="Fung C.S."/>
            <person name="Xiao X."/>
            <person name="Malainual N."/>
            <person name="Hou J."/>
            <person name="Wang L."/>
            <person name="Wang M."/>
            <person name="Yang K.Y."/>
            <person name="Cui Y."/>
            <person name="Leung E.L."/>
            <person name="Nong W."/>
            <person name="Shin S.K."/>
            <person name="Au S.W."/>
            <person name="Jeong K.Y."/>
            <person name="Chew F.T."/>
            <person name="Hui J.H."/>
            <person name="Leung T.F."/>
            <person name="Tungtrongchitr A."/>
            <person name="Zhong N."/>
            <person name="Liu Z."/>
            <person name="Tsui S.K."/>
        </authorList>
    </citation>
    <scope>NUCLEOTIDE SEQUENCE [LARGE SCALE GENOMIC DNA]</scope>
    <source>
        <strain evidence="17">Derp</strain>
    </source>
</reference>
<dbReference type="CDD" id="cd02440">
    <property type="entry name" value="AdoMet_MTases"/>
    <property type="match status" value="1"/>
</dbReference>
<keyword evidence="8" id="KW-0156">Chromatin regulator</keyword>
<sequence>MSSIFEEVYLYDYDDEKLSFYKRYHKPFNIEVIDESDKLLIRSRSKINNDNYNNNNNTSLNNTNNNNNNSNNNNNNSTTSIQFQTEIYKDTPCSEFSKNGFVITDENGKSIYLMFGKKYIYDNEKANYKETDFCRFTKLVNDFKLGRRESVFTLRTDEASATQYFQFYGYLSQQQNMMQDYIRTSTYQRAILSNLDDFHNKVILDVGAGSGILSFFAVQAGARKVYAVEASSMAKHAEQLVASNKLADRIIVIPGKIEEISLPEQVDVIISEPMGYMLFNERMLETYLHAKKWLKPGGNMFPTRGDLHVAPFSDAQLYTEQLTKANFWFQQNFHGVDLTALRSAALKEYFYQPVVDTFDIRICVAKSNKYSVDFLKAHEKDLHVIDIPLKFHINQTDEIHGLAFWFDVAFFGSQQAVWLSTAPTQPLTHWYQVRCLLDKPLFVQRGYTVSGRVLLVSNSRQSYNVQIELKVDEIPGSHSSNSLDLKNPYFRYTGQPVQQPPGCNQTSPSEDYWQQIDAAQQQHMNGGSLINGVCSQQSNQMNTNGAMAHSLQSQHQQQQQQQTGMGHSVHIQQQPSQLADQFAANQNNLNNSSRMFGSSTGMGMVHSNSTFSYGLPSHSNSMPTNQSVQQQQQQQQPQQQTPSMMTSMFNSSGITNSGQVTGINNMNFPVNQSLMIGDYAAAVSGQTIPPYKPI</sequence>
<keyword evidence="9" id="KW-0805">Transcription regulation</keyword>
<dbReference type="SUPFAM" id="SSF53335">
    <property type="entry name" value="S-adenosyl-L-methionine-dependent methyltransferases"/>
    <property type="match status" value="1"/>
</dbReference>
<feature type="compositionally biased region" description="Low complexity" evidence="14">
    <location>
        <begin position="48"/>
        <end position="78"/>
    </location>
</feature>
<keyword evidence="5 13" id="KW-0489">Methyltransferase</keyword>
<feature type="domain" description="Protein arginine N-methyltransferase" evidence="16">
    <location>
        <begin position="304"/>
        <end position="470"/>
    </location>
</feature>
<feature type="compositionally biased region" description="Polar residues" evidence="14">
    <location>
        <begin position="607"/>
        <end position="620"/>
    </location>
</feature>
<evidence type="ECO:0000256" key="13">
    <source>
        <dbReference type="PROSITE-ProRule" id="PRU01015"/>
    </source>
</evidence>
<evidence type="ECO:0000256" key="5">
    <source>
        <dbReference type="ARBA" id="ARBA00022603"/>
    </source>
</evidence>
<evidence type="ECO:0000313" key="17">
    <source>
        <dbReference type="EMBL" id="KAH9412975.1"/>
    </source>
</evidence>
<dbReference type="InterPro" id="IPR025799">
    <property type="entry name" value="Arg_MeTrfase"/>
</dbReference>
<name>A0ABQ8IRP0_DERPT</name>
<keyword evidence="10" id="KW-0804">Transcription</keyword>
<comment type="caution">
    <text evidence="17">The sequence shown here is derived from an EMBL/GenBank/DDBJ whole genome shotgun (WGS) entry which is preliminary data.</text>
</comment>
<evidence type="ECO:0000256" key="14">
    <source>
        <dbReference type="SAM" id="MobiDB-lite"/>
    </source>
</evidence>
<protein>
    <recommendedName>
        <fullName evidence="3">type I protein arginine methyltransferase</fullName>
        <ecNumber evidence="3">2.1.1.319</ecNumber>
    </recommendedName>
</protein>
<comment type="subcellular location">
    <subcellularLocation>
        <location evidence="2">Cytoplasm</location>
    </subcellularLocation>
    <subcellularLocation>
        <location evidence="1">Nucleus</location>
    </subcellularLocation>
</comment>
<dbReference type="EMBL" id="NJHN03000124">
    <property type="protein sequence ID" value="KAH9412975.1"/>
    <property type="molecule type" value="Genomic_DNA"/>
</dbReference>
<gene>
    <name evidence="17" type="primary">CARM1_2</name>
    <name evidence="17" type="ORF">DERP_013957</name>
</gene>
<evidence type="ECO:0000256" key="8">
    <source>
        <dbReference type="ARBA" id="ARBA00022853"/>
    </source>
</evidence>
<dbReference type="EC" id="2.1.1.319" evidence="3"/>
<feature type="region of interest" description="Disordered" evidence="14">
    <location>
        <begin position="545"/>
        <end position="576"/>
    </location>
</feature>
<keyword evidence="6 13" id="KW-0808">Transferase</keyword>
<evidence type="ECO:0000259" key="16">
    <source>
        <dbReference type="Pfam" id="PF22528"/>
    </source>
</evidence>
<dbReference type="GO" id="GO:0032259">
    <property type="term" value="P:methylation"/>
    <property type="evidence" value="ECO:0007669"/>
    <property type="project" value="UniProtKB-KW"/>
</dbReference>
<feature type="domain" description="Methyltransferase" evidence="15">
    <location>
        <begin position="203"/>
        <end position="298"/>
    </location>
</feature>